<dbReference type="GO" id="GO:0006741">
    <property type="term" value="P:NADP+ biosynthetic process"/>
    <property type="evidence" value="ECO:0007669"/>
    <property type="project" value="InterPro"/>
</dbReference>
<dbReference type="InterPro" id="IPR016064">
    <property type="entry name" value="NAD/diacylglycerol_kinase_sf"/>
</dbReference>
<organism evidence="8 9">
    <name type="scientific">Candidatus Ventrousia excrementavium</name>
    <dbReference type="NCBI Taxonomy" id="2840961"/>
    <lineage>
        <taxon>Bacteria</taxon>
        <taxon>Bacillati</taxon>
        <taxon>Bacillota</taxon>
        <taxon>Clostridia</taxon>
        <taxon>Eubacteriales</taxon>
        <taxon>Clostridiaceae</taxon>
        <taxon>Clostridiaceae incertae sedis</taxon>
        <taxon>Candidatus Ventrousia</taxon>
    </lineage>
</organism>
<evidence type="ECO:0000256" key="1">
    <source>
        <dbReference type="ARBA" id="ARBA00022679"/>
    </source>
</evidence>
<keyword evidence="2" id="KW-0547">Nucleotide-binding</keyword>
<dbReference type="PANTHER" id="PTHR20275:SF0">
    <property type="entry name" value="NAD KINASE"/>
    <property type="match status" value="1"/>
</dbReference>
<dbReference type="InterPro" id="IPR017438">
    <property type="entry name" value="ATP-NAD_kinase_N"/>
</dbReference>
<dbReference type="InterPro" id="IPR002504">
    <property type="entry name" value="NADK"/>
</dbReference>
<name>A0A9D1S125_9CLOT</name>
<comment type="caution">
    <text evidence="8">The sequence shown here is derived from an EMBL/GenBank/DDBJ whole genome shotgun (WGS) entry which is preliminary data.</text>
</comment>
<evidence type="ECO:0000256" key="4">
    <source>
        <dbReference type="ARBA" id="ARBA00022840"/>
    </source>
</evidence>
<comment type="catalytic activity">
    <reaction evidence="7">
        <text>NAD(+) + ATP = ADP + NADP(+) + H(+)</text>
        <dbReference type="Rhea" id="RHEA:18629"/>
        <dbReference type="ChEBI" id="CHEBI:15378"/>
        <dbReference type="ChEBI" id="CHEBI:30616"/>
        <dbReference type="ChEBI" id="CHEBI:57540"/>
        <dbReference type="ChEBI" id="CHEBI:58349"/>
        <dbReference type="ChEBI" id="CHEBI:456216"/>
        <dbReference type="EC" id="2.7.1.23"/>
    </reaction>
</comment>
<dbReference type="GO" id="GO:0019674">
    <property type="term" value="P:NAD+ metabolic process"/>
    <property type="evidence" value="ECO:0007669"/>
    <property type="project" value="InterPro"/>
</dbReference>
<evidence type="ECO:0000313" key="8">
    <source>
        <dbReference type="EMBL" id="HIU44285.1"/>
    </source>
</evidence>
<reference evidence="8" key="1">
    <citation type="submission" date="2020-10" db="EMBL/GenBank/DDBJ databases">
        <authorList>
            <person name="Gilroy R."/>
        </authorList>
    </citation>
    <scope>NUCLEOTIDE SEQUENCE</scope>
    <source>
        <strain evidence="8">CHK191-8634</strain>
    </source>
</reference>
<feature type="non-terminal residue" evidence="8">
    <location>
        <position position="1"/>
    </location>
</feature>
<dbReference type="GO" id="GO:0003951">
    <property type="term" value="F:NAD+ kinase activity"/>
    <property type="evidence" value="ECO:0007669"/>
    <property type="project" value="UniProtKB-EC"/>
</dbReference>
<evidence type="ECO:0000256" key="6">
    <source>
        <dbReference type="ARBA" id="ARBA00023027"/>
    </source>
</evidence>
<proteinExistence type="inferred from homology"/>
<dbReference type="HAMAP" id="MF_00361">
    <property type="entry name" value="NAD_kinase"/>
    <property type="match status" value="1"/>
</dbReference>
<keyword evidence="3 8" id="KW-0418">Kinase</keyword>
<dbReference type="Pfam" id="PF01513">
    <property type="entry name" value="NAD_kinase"/>
    <property type="match status" value="1"/>
</dbReference>
<dbReference type="SUPFAM" id="SSF111331">
    <property type="entry name" value="NAD kinase/diacylglycerol kinase-like"/>
    <property type="match status" value="1"/>
</dbReference>
<dbReference type="InterPro" id="IPR017437">
    <property type="entry name" value="ATP-NAD_kinase_PpnK-typ_C"/>
</dbReference>
<accession>A0A9D1S125</accession>
<keyword evidence="6" id="KW-0520">NAD</keyword>
<evidence type="ECO:0000313" key="9">
    <source>
        <dbReference type="Proteomes" id="UP000824073"/>
    </source>
</evidence>
<keyword evidence="5" id="KW-0521">NADP</keyword>
<dbReference type="GO" id="GO:0005524">
    <property type="term" value="F:ATP binding"/>
    <property type="evidence" value="ECO:0007669"/>
    <property type="project" value="UniProtKB-KW"/>
</dbReference>
<keyword evidence="1" id="KW-0808">Transferase</keyword>
<protein>
    <submittedName>
        <fullName evidence="8">NAD(+)/NADH kinase</fullName>
    </submittedName>
</protein>
<dbReference type="AlphaFoldDB" id="A0A9D1S125"/>
<dbReference type="Gene3D" id="3.40.50.10330">
    <property type="entry name" value="Probable inorganic polyphosphate/atp-NAD kinase, domain 1"/>
    <property type="match status" value="1"/>
</dbReference>
<dbReference type="Pfam" id="PF20143">
    <property type="entry name" value="NAD_kinase_C"/>
    <property type="match status" value="1"/>
</dbReference>
<evidence type="ECO:0000256" key="7">
    <source>
        <dbReference type="ARBA" id="ARBA00047925"/>
    </source>
</evidence>
<evidence type="ECO:0000256" key="3">
    <source>
        <dbReference type="ARBA" id="ARBA00022777"/>
    </source>
</evidence>
<dbReference type="GO" id="GO:0051287">
    <property type="term" value="F:NAD binding"/>
    <property type="evidence" value="ECO:0007669"/>
    <property type="project" value="UniProtKB-ARBA"/>
</dbReference>
<reference evidence="8" key="2">
    <citation type="journal article" date="2021" name="PeerJ">
        <title>Extensive microbial diversity within the chicken gut microbiome revealed by metagenomics and culture.</title>
        <authorList>
            <person name="Gilroy R."/>
            <person name="Ravi A."/>
            <person name="Getino M."/>
            <person name="Pursley I."/>
            <person name="Horton D.L."/>
            <person name="Alikhan N.F."/>
            <person name="Baker D."/>
            <person name="Gharbi K."/>
            <person name="Hall N."/>
            <person name="Watson M."/>
            <person name="Adriaenssens E.M."/>
            <person name="Foster-Nyarko E."/>
            <person name="Jarju S."/>
            <person name="Secka A."/>
            <person name="Antonio M."/>
            <person name="Oren A."/>
            <person name="Chaudhuri R.R."/>
            <person name="La Ragione R."/>
            <person name="Hildebrand F."/>
            <person name="Pallen M.J."/>
        </authorList>
    </citation>
    <scope>NUCLEOTIDE SEQUENCE</scope>
    <source>
        <strain evidence="8">CHK191-8634</strain>
    </source>
</reference>
<evidence type="ECO:0000256" key="2">
    <source>
        <dbReference type="ARBA" id="ARBA00022741"/>
    </source>
</evidence>
<gene>
    <name evidence="8" type="ORF">IAB67_08330</name>
</gene>
<keyword evidence="4" id="KW-0067">ATP-binding</keyword>
<dbReference type="Proteomes" id="UP000824073">
    <property type="component" value="Unassembled WGS sequence"/>
</dbReference>
<evidence type="ECO:0000256" key="5">
    <source>
        <dbReference type="ARBA" id="ARBA00022857"/>
    </source>
</evidence>
<dbReference type="Gene3D" id="2.60.200.30">
    <property type="entry name" value="Probable inorganic polyphosphate/atp-NAD kinase, domain 2"/>
    <property type="match status" value="1"/>
</dbReference>
<dbReference type="PANTHER" id="PTHR20275">
    <property type="entry name" value="NAD KINASE"/>
    <property type="match status" value="1"/>
</dbReference>
<sequence>VIGGDGTILRIAQAAAVRKKPVLGINVGTLGFMSELEVQELWEMEKLRKGDFWLDTRMMINVRVVDPQGNTVFEAEGLNDAVISKGVVSRVIRLYVYVDDKETIRLSSDGIIVCTPTGSTAYSLSAGGPILEPSSDCLAVTPICPHSLGAKSFVLGADKVIRITPPPQENAVYLSVDGFQSCVVAPGNSILIRRSPITFSLIRIKGLGFYEVVSKKLSNERVEI</sequence>
<dbReference type="EMBL" id="DVMR01000061">
    <property type="protein sequence ID" value="HIU44285.1"/>
    <property type="molecule type" value="Genomic_DNA"/>
</dbReference>